<keyword evidence="1" id="KW-0812">Transmembrane</keyword>
<evidence type="ECO:0008006" key="4">
    <source>
        <dbReference type="Google" id="ProtNLM"/>
    </source>
</evidence>
<comment type="caution">
    <text evidence="2">The sequence shown here is derived from an EMBL/GenBank/DDBJ whole genome shotgun (WGS) entry which is preliminary data.</text>
</comment>
<dbReference type="Pfam" id="PF14325">
    <property type="entry name" value="DUF4383"/>
    <property type="match status" value="1"/>
</dbReference>
<dbReference type="EMBL" id="JACHMG010000001">
    <property type="protein sequence ID" value="MBB4684011.1"/>
    <property type="molecule type" value="Genomic_DNA"/>
</dbReference>
<keyword evidence="1" id="KW-0472">Membrane</keyword>
<reference evidence="2 3" key="1">
    <citation type="submission" date="2020-08" db="EMBL/GenBank/DDBJ databases">
        <title>Sequencing the genomes of 1000 actinobacteria strains.</title>
        <authorList>
            <person name="Klenk H.-P."/>
        </authorList>
    </citation>
    <scope>NUCLEOTIDE SEQUENCE [LARGE SCALE GENOMIC DNA]</scope>
    <source>
        <strain evidence="2 3">DSM 45859</strain>
    </source>
</reference>
<keyword evidence="1" id="KW-1133">Transmembrane helix</keyword>
<dbReference type="AlphaFoldDB" id="A0A840INL0"/>
<feature type="transmembrane region" description="Helical" evidence="1">
    <location>
        <begin position="76"/>
        <end position="96"/>
    </location>
</feature>
<evidence type="ECO:0000256" key="1">
    <source>
        <dbReference type="SAM" id="Phobius"/>
    </source>
</evidence>
<feature type="transmembrane region" description="Helical" evidence="1">
    <location>
        <begin position="9"/>
        <end position="31"/>
    </location>
</feature>
<organism evidence="2 3">
    <name type="scientific">Amycolatopsis jiangsuensis</name>
    <dbReference type="NCBI Taxonomy" id="1181879"/>
    <lineage>
        <taxon>Bacteria</taxon>
        <taxon>Bacillati</taxon>
        <taxon>Actinomycetota</taxon>
        <taxon>Actinomycetes</taxon>
        <taxon>Pseudonocardiales</taxon>
        <taxon>Pseudonocardiaceae</taxon>
        <taxon>Amycolatopsis</taxon>
    </lineage>
</organism>
<gene>
    <name evidence="2" type="ORF">BJY18_001496</name>
</gene>
<evidence type="ECO:0000313" key="3">
    <source>
        <dbReference type="Proteomes" id="UP000581769"/>
    </source>
</evidence>
<protein>
    <recommendedName>
        <fullName evidence="4">DUF4383 domain-containing protein</fullName>
    </recommendedName>
</protein>
<proteinExistence type="predicted"/>
<name>A0A840INL0_9PSEU</name>
<dbReference type="Proteomes" id="UP000581769">
    <property type="component" value="Unassembled WGS sequence"/>
</dbReference>
<dbReference type="RefSeq" id="WP_184778820.1">
    <property type="nucleotide sequence ID" value="NZ_JACHMG010000001.1"/>
</dbReference>
<feature type="transmembrane region" description="Helical" evidence="1">
    <location>
        <begin position="116"/>
        <end position="139"/>
    </location>
</feature>
<feature type="transmembrane region" description="Helical" evidence="1">
    <location>
        <begin position="46"/>
        <end position="69"/>
    </location>
</feature>
<accession>A0A840INL0</accession>
<keyword evidence="3" id="KW-1185">Reference proteome</keyword>
<evidence type="ECO:0000313" key="2">
    <source>
        <dbReference type="EMBL" id="MBB4684011.1"/>
    </source>
</evidence>
<sequence>MAAITTRRWALPVVAVLGLVYLVLGVAGFIVPETAYAAGHDTSRLIWVFSSSTVLNIVHVLLGVLGLLAARKLSSALGYCWVLFVAFTGLTAYGILATSFGSVPQDPVNLNWADNWLHGITALIALVVALAGTATGTGARGEPRSAS</sequence>